<sequence>MPPKMSHKLTIVERLARLVWVLAFDELADNYWPERVLWEPLGGARCIIVTHHLDLHDGDLEEALGLRSVGPRGGIGKVYGRLRRTDMDEFERRRLELLRAARECAEQIRAEEGLPAPGDGGPMFLGDAAAGDPAGTGLPPLPAPAGPPAFGAGDSGDAFRNWEVTEARDGYEIDDLISRVRAKVGFGDRGVPELSDGGSLAVALTGTTSRPTPRDHDDIRTLAVKVDSLGDRSRPFPGAVNAMQLMSVEGWPIVGLRTCLWLLMQFVKLNFTPMQRYHWWRQILGLSVEDAEVCPPSLVFFEMVCWRCQLWEEVKEAAILKERREGREEKLLAAGAGPARAASPALHAYTGVQEGANPSGQPKPMKKPKKPKTAPKGAEGTGYAPHFSGEAPVDYPVLQFCVKDIVDSSHDLLPIPLAVGLDSVLYGSGPLGLSPAAQRRSAKRDRQNRWLRDGLRSLSALGGQGRRVATDAALTEAQRVAVRRLAGLYGSVSFPDSHRDTYASWKALQGLRPGYAESESEGGRAVDQPGMISLPCGGAGRVDTGSIAPGPLLKMLGAGRGVLREPAEVQSLFESRNGNLRYLDPKLARRGCDFGRSLSGLSDAGVVEVDPGNVLDEIGLLFVRRKDHKLRLIANARAANLHFVEPACAELAGPGALAAIECDGPDMIGFCSGGVEACFYRYELPERARRYFTLPAIKAQCLLAALRGRLGLARDTSELKSQVQVLYIDNFAVASVDRVRAEGAAKVMREALAELGVASAIEACDGSKAELLGKPKRFWRLRGALDYLLEAKCREVTGHEVERVLGHIMAACMLRRESLAAFSACYTFAETSGLKRQPLWPSARRELFWARSLLPCVVGEMGKAWSSTVTAYDASPWGFGVVETEWEPAAVASRGRLSERARFRGPLAAAGAPRDRTVEAEVAQAPDAALILTGRASEFPEVSARALAEATWRVVGCGRRGGARPLVGISRLGSRTSVGAGGSVTDPAVHLEFRLRPSRRGGQSIPLGAPSDPRLGQRSEGAHLGALGLWSAAAGFAAQARADRAARRRGGAAPGRGERQLVCPRLPRLAAEKVRLNARAIYLGVLKAWLAWLPLGCLPDWTREDWGCTLVEFVEWLFDKGGAAATAKRVGPALLWGDPRLALGSLRTTFPVLQQALKGRVQRRPEFSRPLLPRVVVAAGARELLDLNMCMAALGVMIMFETYMCPAKLLALLTEHVALLPGEAGAARWLTFVIRAQEALVPSKTNAFDISVPLDLGRQCWLARCLEVAVRSRGPGSSLLGLVRADFAAAFKTVLKGVGASVLRGALYSLRHGGASHDRSMGARSVAAAQQRGGWRAFRGVARYEKRGRLGLEPQKLGPARLALPRQRSAGTELAFERYFGLR</sequence>
<evidence type="ECO:0000256" key="1">
    <source>
        <dbReference type="SAM" id="MobiDB-lite"/>
    </source>
</evidence>
<name>A0ABN9S0Z4_9DINO</name>
<feature type="compositionally biased region" description="Basic residues" evidence="1">
    <location>
        <begin position="364"/>
        <end position="373"/>
    </location>
</feature>
<keyword evidence="4" id="KW-1185">Reference proteome</keyword>
<comment type="caution">
    <text evidence="3">The sequence shown here is derived from an EMBL/GenBank/DDBJ whole genome shotgun (WGS) entry which is preliminary data.</text>
</comment>
<gene>
    <name evidence="3" type="ORF">PCOR1329_LOCUS25516</name>
</gene>
<keyword evidence="2" id="KW-0732">Signal</keyword>
<organism evidence="3 4">
    <name type="scientific">Prorocentrum cordatum</name>
    <dbReference type="NCBI Taxonomy" id="2364126"/>
    <lineage>
        <taxon>Eukaryota</taxon>
        <taxon>Sar</taxon>
        <taxon>Alveolata</taxon>
        <taxon>Dinophyceae</taxon>
        <taxon>Prorocentrales</taxon>
        <taxon>Prorocentraceae</taxon>
        <taxon>Prorocentrum</taxon>
    </lineage>
</organism>
<reference evidence="3" key="1">
    <citation type="submission" date="2023-10" db="EMBL/GenBank/DDBJ databases">
        <authorList>
            <person name="Chen Y."/>
            <person name="Shah S."/>
            <person name="Dougan E. K."/>
            <person name="Thang M."/>
            <person name="Chan C."/>
        </authorList>
    </citation>
    <scope>NUCLEOTIDE SEQUENCE [LARGE SCALE GENOMIC DNA]</scope>
</reference>
<evidence type="ECO:0000313" key="3">
    <source>
        <dbReference type="EMBL" id="CAK0825378.1"/>
    </source>
</evidence>
<protein>
    <submittedName>
        <fullName evidence="3">Uncharacterized protein</fullName>
    </submittedName>
</protein>
<feature type="non-terminal residue" evidence="3">
    <location>
        <position position="1383"/>
    </location>
</feature>
<accession>A0ABN9S0Z4</accession>
<evidence type="ECO:0000256" key="2">
    <source>
        <dbReference type="SAM" id="SignalP"/>
    </source>
</evidence>
<feature type="region of interest" description="Disordered" evidence="1">
    <location>
        <begin position="352"/>
        <end position="382"/>
    </location>
</feature>
<feature type="signal peptide" evidence="2">
    <location>
        <begin position="1"/>
        <end position="23"/>
    </location>
</feature>
<dbReference type="Proteomes" id="UP001189429">
    <property type="component" value="Unassembled WGS sequence"/>
</dbReference>
<feature type="chain" id="PRO_5046687628" evidence="2">
    <location>
        <begin position="24"/>
        <end position="1383"/>
    </location>
</feature>
<dbReference type="EMBL" id="CAUYUJ010008914">
    <property type="protein sequence ID" value="CAK0825378.1"/>
    <property type="molecule type" value="Genomic_DNA"/>
</dbReference>
<proteinExistence type="predicted"/>
<evidence type="ECO:0000313" key="4">
    <source>
        <dbReference type="Proteomes" id="UP001189429"/>
    </source>
</evidence>